<evidence type="ECO:0000256" key="1">
    <source>
        <dbReference type="ARBA" id="ARBA00004496"/>
    </source>
</evidence>
<evidence type="ECO:0000313" key="11">
    <source>
        <dbReference type="Proteomes" id="UP001597502"/>
    </source>
</evidence>
<evidence type="ECO:0000256" key="2">
    <source>
        <dbReference type="ARBA" id="ARBA00022490"/>
    </source>
</evidence>
<evidence type="ECO:0000259" key="9">
    <source>
        <dbReference type="SMART" id="SM00977"/>
    </source>
</evidence>
<keyword evidence="11" id="KW-1185">Reference proteome</keyword>
<dbReference type="Proteomes" id="UP001597502">
    <property type="component" value="Unassembled WGS sequence"/>
</dbReference>
<dbReference type="Pfam" id="PF01171">
    <property type="entry name" value="ATP_bind_3"/>
    <property type="match status" value="1"/>
</dbReference>
<comment type="caution">
    <text evidence="10">The sequence shown here is derived from an EMBL/GenBank/DDBJ whole genome shotgun (WGS) entry which is preliminary data.</text>
</comment>
<dbReference type="InterPro" id="IPR015262">
    <property type="entry name" value="tRNA_Ile_lys_synt_subst-bd"/>
</dbReference>
<dbReference type="InterPro" id="IPR012094">
    <property type="entry name" value="tRNA_Ile_lys_synt"/>
</dbReference>
<dbReference type="InterPro" id="IPR012795">
    <property type="entry name" value="tRNA_Ile_lys_synt_N"/>
</dbReference>
<dbReference type="Gene3D" id="3.30.465.60">
    <property type="match status" value="1"/>
</dbReference>
<feature type="binding site" evidence="8">
    <location>
        <begin position="28"/>
        <end position="33"/>
    </location>
    <ligand>
        <name>ATP</name>
        <dbReference type="ChEBI" id="CHEBI:30616"/>
    </ligand>
</feature>
<dbReference type="CDD" id="cd01992">
    <property type="entry name" value="TilS_N"/>
    <property type="match status" value="1"/>
</dbReference>
<sequence>MGLEANIRSFIKKNELLKKGATVLVGVSGGPDSMALLHFLWRISGAWNLRLVAVTADHQLRGDESQEDLTYVKRVCANWGIEFSGASLDVPAHKKEEKLGTQVAARNLRYAFFEREMEKFQADYLALGHHGDDQAETMLMGLVHSASVQSLAGIPIMRPFATGRIVRPLLCVTKEAIEHYCLEWGITPRRDPSNHDDTYTRNYYRSHVLPLLKAQNSNLHRTIQHLSESLQEDDAFLMAEAKKIFEEVAVINEEKQSLSFSISSLHNYSRSLQRRFFHLILNYLYEEQPEKLSYVHEDQFFALLTEDTGNARLDFPQQLKVERNYRTMLFYFVDEQLQPYHQILDVPGELELPNSLCFTAYYTDSPGTKGEAIYACRAANVALPLHIRTRQAGDRMRWSGLNGSKKLKDIFIDAKIPLNERDTWPVLADNNGNVLWLAGLKKGLPPGQTEEGPFIQLTCEKREQ</sequence>
<keyword evidence="4 8" id="KW-0819">tRNA processing</keyword>
<reference evidence="11" key="1">
    <citation type="journal article" date="2019" name="Int. J. Syst. Evol. Microbiol.">
        <title>The Global Catalogue of Microorganisms (GCM) 10K type strain sequencing project: providing services to taxonomists for standard genome sequencing and annotation.</title>
        <authorList>
            <consortium name="The Broad Institute Genomics Platform"/>
            <consortium name="The Broad Institute Genome Sequencing Center for Infectious Disease"/>
            <person name="Wu L."/>
            <person name="Ma J."/>
        </authorList>
    </citation>
    <scope>NUCLEOTIDE SEQUENCE [LARGE SCALE GENOMIC DNA]</scope>
    <source>
        <strain evidence="11">TISTR 1535</strain>
    </source>
</reference>
<keyword evidence="5 8" id="KW-0547">Nucleotide-binding</keyword>
<dbReference type="Pfam" id="PF09179">
    <property type="entry name" value="TilS"/>
    <property type="match status" value="1"/>
</dbReference>
<dbReference type="InterPro" id="IPR014729">
    <property type="entry name" value="Rossmann-like_a/b/a_fold"/>
</dbReference>
<keyword evidence="3 8" id="KW-0436">Ligase</keyword>
<evidence type="ECO:0000256" key="4">
    <source>
        <dbReference type="ARBA" id="ARBA00022694"/>
    </source>
</evidence>
<gene>
    <name evidence="8 10" type="primary">tilS</name>
    <name evidence="10" type="ORF">ACFSUO_10615</name>
</gene>
<dbReference type="HAMAP" id="MF_01161">
    <property type="entry name" value="tRNA_Ile_lys_synt"/>
    <property type="match status" value="1"/>
</dbReference>
<comment type="catalytic activity">
    <reaction evidence="7 8">
        <text>cytidine(34) in tRNA(Ile2) + L-lysine + ATP = lysidine(34) in tRNA(Ile2) + AMP + diphosphate + H(+)</text>
        <dbReference type="Rhea" id="RHEA:43744"/>
        <dbReference type="Rhea" id="RHEA-COMP:10625"/>
        <dbReference type="Rhea" id="RHEA-COMP:10670"/>
        <dbReference type="ChEBI" id="CHEBI:15378"/>
        <dbReference type="ChEBI" id="CHEBI:30616"/>
        <dbReference type="ChEBI" id="CHEBI:32551"/>
        <dbReference type="ChEBI" id="CHEBI:33019"/>
        <dbReference type="ChEBI" id="CHEBI:82748"/>
        <dbReference type="ChEBI" id="CHEBI:83665"/>
        <dbReference type="ChEBI" id="CHEBI:456215"/>
        <dbReference type="EC" id="6.3.4.19"/>
    </reaction>
</comment>
<name>A0ABW5VA25_9BACI</name>
<proteinExistence type="inferred from homology"/>
<evidence type="ECO:0000313" key="10">
    <source>
        <dbReference type="EMBL" id="MFD2761419.1"/>
    </source>
</evidence>
<dbReference type="NCBIfam" id="TIGR02433">
    <property type="entry name" value="lysidine_TilS_C"/>
    <property type="match status" value="1"/>
</dbReference>
<dbReference type="InterPro" id="IPR011063">
    <property type="entry name" value="TilS/TtcA_N"/>
</dbReference>
<keyword evidence="2 8" id="KW-0963">Cytoplasm</keyword>
<dbReference type="GO" id="GO:0032267">
    <property type="term" value="F:tRNA(Ile)-lysidine synthase activity"/>
    <property type="evidence" value="ECO:0007669"/>
    <property type="project" value="UniProtKB-EC"/>
</dbReference>
<dbReference type="SUPFAM" id="SSF56037">
    <property type="entry name" value="PheT/TilS domain"/>
    <property type="match status" value="1"/>
</dbReference>
<evidence type="ECO:0000256" key="8">
    <source>
        <dbReference type="HAMAP-Rule" id="MF_01161"/>
    </source>
</evidence>
<comment type="subcellular location">
    <subcellularLocation>
        <location evidence="1 8">Cytoplasm</location>
    </subcellularLocation>
</comment>
<comment type="similarity">
    <text evidence="8">Belongs to the tRNA(Ile)-lysidine synthase family.</text>
</comment>
<dbReference type="NCBIfam" id="TIGR02432">
    <property type="entry name" value="lysidine_TilS_N"/>
    <property type="match status" value="1"/>
</dbReference>
<dbReference type="SUPFAM" id="SSF52402">
    <property type="entry name" value="Adenine nucleotide alpha hydrolases-like"/>
    <property type="match status" value="1"/>
</dbReference>
<dbReference type="SUPFAM" id="SSF82829">
    <property type="entry name" value="MesJ substrate recognition domain-like"/>
    <property type="match status" value="1"/>
</dbReference>
<dbReference type="SMART" id="SM00977">
    <property type="entry name" value="TilS_C"/>
    <property type="match status" value="1"/>
</dbReference>
<dbReference type="PANTHER" id="PTHR43033">
    <property type="entry name" value="TRNA(ILE)-LYSIDINE SYNTHASE-RELATED"/>
    <property type="match status" value="1"/>
</dbReference>
<organism evidence="10 11">
    <name type="scientific">Lentibacillus juripiscarius</name>
    <dbReference type="NCBI Taxonomy" id="257446"/>
    <lineage>
        <taxon>Bacteria</taxon>
        <taxon>Bacillati</taxon>
        <taxon>Bacillota</taxon>
        <taxon>Bacilli</taxon>
        <taxon>Bacillales</taxon>
        <taxon>Bacillaceae</taxon>
        <taxon>Lentibacillus</taxon>
    </lineage>
</organism>
<evidence type="ECO:0000256" key="3">
    <source>
        <dbReference type="ARBA" id="ARBA00022598"/>
    </source>
</evidence>
<evidence type="ECO:0000256" key="7">
    <source>
        <dbReference type="ARBA" id="ARBA00048539"/>
    </source>
</evidence>
<keyword evidence="6 8" id="KW-0067">ATP-binding</keyword>
<protein>
    <recommendedName>
        <fullName evidence="8">tRNA(Ile)-lysidine synthase</fullName>
        <ecNumber evidence="8">6.3.4.19</ecNumber>
    </recommendedName>
    <alternativeName>
        <fullName evidence="8">tRNA(Ile)-2-lysyl-cytidine synthase</fullName>
    </alternativeName>
    <alternativeName>
        <fullName evidence="8">tRNA(Ile)-lysidine synthetase</fullName>
    </alternativeName>
</protein>
<dbReference type="EC" id="6.3.4.19" evidence="8"/>
<evidence type="ECO:0000256" key="6">
    <source>
        <dbReference type="ARBA" id="ARBA00022840"/>
    </source>
</evidence>
<evidence type="ECO:0000256" key="5">
    <source>
        <dbReference type="ARBA" id="ARBA00022741"/>
    </source>
</evidence>
<dbReference type="PANTHER" id="PTHR43033:SF1">
    <property type="entry name" value="TRNA(ILE)-LYSIDINE SYNTHASE-RELATED"/>
    <property type="match status" value="1"/>
</dbReference>
<dbReference type="Pfam" id="PF11734">
    <property type="entry name" value="TilS_C"/>
    <property type="match status" value="1"/>
</dbReference>
<dbReference type="Gene3D" id="3.40.50.620">
    <property type="entry name" value="HUPs"/>
    <property type="match status" value="1"/>
</dbReference>
<feature type="domain" description="Lysidine-tRNA(Ile) synthetase C-terminal" evidence="9">
    <location>
        <begin position="385"/>
        <end position="457"/>
    </location>
</feature>
<accession>A0ABW5VA25</accession>
<comment type="domain">
    <text evidence="8">The N-terminal region contains the highly conserved SGGXDS motif, predicted to be a P-loop motif involved in ATP binding.</text>
</comment>
<dbReference type="EMBL" id="JBHUNA010000021">
    <property type="protein sequence ID" value="MFD2761419.1"/>
    <property type="molecule type" value="Genomic_DNA"/>
</dbReference>
<comment type="function">
    <text evidence="8">Ligates lysine onto the cytidine present at position 34 of the AUA codon-specific tRNA(Ile) that contains the anticodon CAU, in an ATP-dependent manner. Cytidine is converted to lysidine, thus changing the amino acid specificity of the tRNA from methionine to isoleucine.</text>
</comment>
<dbReference type="InterPro" id="IPR012796">
    <property type="entry name" value="Lysidine-tRNA-synth_C"/>
</dbReference>